<feature type="coiled-coil region" evidence="5">
    <location>
        <begin position="234"/>
        <end position="268"/>
    </location>
</feature>
<protein>
    <submittedName>
        <fullName evidence="8">Something about silencing protein 10-like</fullName>
    </submittedName>
</protein>
<keyword evidence="4" id="KW-0539">Nucleus</keyword>
<evidence type="ECO:0000259" key="7">
    <source>
        <dbReference type="Pfam" id="PF09368"/>
    </source>
</evidence>
<evidence type="ECO:0000256" key="4">
    <source>
        <dbReference type="ARBA" id="ARBA00023242"/>
    </source>
</evidence>
<feature type="region of interest" description="Disordered" evidence="6">
    <location>
        <begin position="47"/>
        <end position="87"/>
    </location>
</feature>
<dbReference type="PANTHER" id="PTHR13237">
    <property type="entry name" value="SOMETHING ABOUT SILENCING PROTEIN 10-RELATED"/>
    <property type="match status" value="1"/>
</dbReference>
<feature type="compositionally biased region" description="Basic residues" evidence="6">
    <location>
        <begin position="1"/>
        <end position="10"/>
    </location>
</feature>
<feature type="region of interest" description="Disordered" evidence="6">
    <location>
        <begin position="608"/>
        <end position="630"/>
    </location>
</feature>
<comment type="subcellular location">
    <subcellularLocation>
        <location evidence="1">Nucleus</location>
    </subcellularLocation>
</comment>
<keyword evidence="3" id="KW-0597">Phosphoprotein</keyword>
<dbReference type="PANTHER" id="PTHR13237:SF8">
    <property type="entry name" value="SOMETHING ABOUT SILENCING PROTEIN 10"/>
    <property type="match status" value="1"/>
</dbReference>
<dbReference type="InterPro" id="IPR007146">
    <property type="entry name" value="Sas10/Utp3/C1D"/>
</dbReference>
<dbReference type="Proteomes" id="UP000250235">
    <property type="component" value="Unassembled WGS sequence"/>
</dbReference>
<evidence type="ECO:0000256" key="3">
    <source>
        <dbReference type="ARBA" id="ARBA00022553"/>
    </source>
</evidence>
<feature type="region of interest" description="Disordered" evidence="6">
    <location>
        <begin position="112"/>
        <end position="135"/>
    </location>
</feature>
<evidence type="ECO:0000313" key="9">
    <source>
        <dbReference type="Proteomes" id="UP000250235"/>
    </source>
</evidence>
<evidence type="ECO:0000256" key="2">
    <source>
        <dbReference type="ARBA" id="ARBA00010979"/>
    </source>
</evidence>
<feature type="compositionally biased region" description="Acidic residues" evidence="6">
    <location>
        <begin position="112"/>
        <end position="121"/>
    </location>
</feature>
<evidence type="ECO:0000313" key="8">
    <source>
        <dbReference type="EMBL" id="KZV50342.1"/>
    </source>
</evidence>
<organism evidence="8 9">
    <name type="scientific">Dorcoceras hygrometricum</name>
    <dbReference type="NCBI Taxonomy" id="472368"/>
    <lineage>
        <taxon>Eukaryota</taxon>
        <taxon>Viridiplantae</taxon>
        <taxon>Streptophyta</taxon>
        <taxon>Embryophyta</taxon>
        <taxon>Tracheophyta</taxon>
        <taxon>Spermatophyta</taxon>
        <taxon>Magnoliopsida</taxon>
        <taxon>eudicotyledons</taxon>
        <taxon>Gunneridae</taxon>
        <taxon>Pentapetalae</taxon>
        <taxon>asterids</taxon>
        <taxon>lamiids</taxon>
        <taxon>Lamiales</taxon>
        <taxon>Gesneriaceae</taxon>
        <taxon>Didymocarpoideae</taxon>
        <taxon>Trichosporeae</taxon>
        <taxon>Loxocarpinae</taxon>
        <taxon>Dorcoceras</taxon>
    </lineage>
</organism>
<accession>A0A2Z7CTB4</accession>
<name>A0A2Z7CTB4_9LAMI</name>
<dbReference type="Pfam" id="PF09368">
    <property type="entry name" value="Sas10"/>
    <property type="match status" value="1"/>
</dbReference>
<dbReference type="AlphaFoldDB" id="A0A2Z7CTB4"/>
<dbReference type="OrthoDB" id="1924577at2759"/>
<evidence type="ECO:0000256" key="6">
    <source>
        <dbReference type="SAM" id="MobiDB-lite"/>
    </source>
</evidence>
<evidence type="ECO:0000256" key="1">
    <source>
        <dbReference type="ARBA" id="ARBA00004123"/>
    </source>
</evidence>
<feature type="compositionally biased region" description="Acidic residues" evidence="6">
    <location>
        <begin position="69"/>
        <end position="84"/>
    </location>
</feature>
<feature type="compositionally biased region" description="Acidic residues" evidence="6">
    <location>
        <begin position="50"/>
        <end position="62"/>
    </location>
</feature>
<comment type="similarity">
    <text evidence="2">Belongs to the SAS10 family.</text>
</comment>
<keyword evidence="5" id="KW-0175">Coiled coil</keyword>
<feature type="region of interest" description="Disordered" evidence="6">
    <location>
        <begin position="1"/>
        <end position="29"/>
    </location>
</feature>
<dbReference type="GO" id="GO:0000462">
    <property type="term" value="P:maturation of SSU-rRNA from tricistronic rRNA transcript (SSU-rRNA, 5.8S rRNA, LSU-rRNA)"/>
    <property type="evidence" value="ECO:0007669"/>
    <property type="project" value="TreeGrafter"/>
</dbReference>
<keyword evidence="9" id="KW-1185">Reference proteome</keyword>
<dbReference type="Pfam" id="PF04000">
    <property type="entry name" value="Sas10_Utp3"/>
    <property type="match status" value="1"/>
</dbReference>
<dbReference type="InterPro" id="IPR018972">
    <property type="entry name" value="Sas10_C_dom"/>
</dbReference>
<sequence length="683" mass="76811">MGRKGGKYKRKESCGPAKKKAIPFNSDDGDMMNDEIDAFHKQKDVLPMLLDEDMDESDEDGEQSVFDIKDEEDEDEDEDAEIDDLPSKGFVAKLQRTKKNLRDIFGEVEDAISDDAPEEEQERIIWGGKKDGYGADVSNEPLSSDDEDAAEEEAEVLKLQSEKAKALSMEDYGLEDTGQDAEATFKDILDQGETASRPFDQVNKDEAGLMYEIVKKDLNALTKEEQMDVVYSSAPELVGLLSELKDSLEQLENKINPLVNKIREQESVKKGVMHYIEVKQLLLQSFCQAITFYLLLKTEGQPVRDHPVVSRLVEIKSLLDKMKELDENLPSNLEDIMNKHVNHVAVLNLVEETGAKEAGSLNKAVITSKMSSVKHAMVDAEEKSALTELNTTRSSKNIELQQKRQDIQVGVESLEMLRVRAALEMKLKQKGVLSSSKNVRRTEHLEPVISGDDDVPKRDDIGERRRKYELRVLAGAGVTSADNLEVVTGNFSSDRVAEVDGESDPDPDLEYYKQVEQQHAAKLAAKSIKYSSRPPKFCILTNQYLNRTLEVSSLPDDTVDGKRLITHQMEKNRGLTRARKKLIKNPRKKYKLKHQKAEVCRKGQVREVRKPTGPYGGEATGSRTPQNPPPMLNTLSSVSVRESRIQYLCDPQWFRDTASRGPTTIVAPESQFRTFPLDHGKSV</sequence>
<dbReference type="EMBL" id="KQ992461">
    <property type="protein sequence ID" value="KZV50342.1"/>
    <property type="molecule type" value="Genomic_DNA"/>
</dbReference>
<dbReference type="GO" id="GO:0032040">
    <property type="term" value="C:small-subunit processome"/>
    <property type="evidence" value="ECO:0007669"/>
    <property type="project" value="TreeGrafter"/>
</dbReference>
<evidence type="ECO:0000256" key="5">
    <source>
        <dbReference type="SAM" id="Coils"/>
    </source>
</evidence>
<proteinExistence type="inferred from homology"/>
<feature type="domain" description="Sas10 C-terminal" evidence="7">
    <location>
        <begin position="560"/>
        <end position="621"/>
    </location>
</feature>
<gene>
    <name evidence="8" type="ORF">F511_36264</name>
</gene>
<reference evidence="8 9" key="1">
    <citation type="journal article" date="2015" name="Proc. Natl. Acad. Sci. U.S.A.">
        <title>The resurrection genome of Boea hygrometrica: A blueprint for survival of dehydration.</title>
        <authorList>
            <person name="Xiao L."/>
            <person name="Yang G."/>
            <person name="Zhang L."/>
            <person name="Yang X."/>
            <person name="Zhao S."/>
            <person name="Ji Z."/>
            <person name="Zhou Q."/>
            <person name="Hu M."/>
            <person name="Wang Y."/>
            <person name="Chen M."/>
            <person name="Xu Y."/>
            <person name="Jin H."/>
            <person name="Xiao X."/>
            <person name="Hu G."/>
            <person name="Bao F."/>
            <person name="Hu Y."/>
            <person name="Wan P."/>
            <person name="Li L."/>
            <person name="Deng X."/>
            <person name="Kuang T."/>
            <person name="Xiang C."/>
            <person name="Zhu J.K."/>
            <person name="Oliver M.J."/>
            <person name="He Y."/>
        </authorList>
    </citation>
    <scope>NUCLEOTIDE SEQUENCE [LARGE SCALE GENOMIC DNA]</scope>
    <source>
        <strain evidence="9">cv. XS01</strain>
    </source>
</reference>